<sequence length="80" mass="9328">MISDFVSSYDEHSIAFPHTSHMPCRELTYLRKISKIVSCAPLLIRILGYDPYVHDQPFNIKIHDNIKIVRITNSYLKLPL</sequence>
<name>A0AAD8EIR1_DIPPU</name>
<dbReference type="EMBL" id="JASPKZ010003868">
    <property type="protein sequence ID" value="KAJ9591449.1"/>
    <property type="molecule type" value="Genomic_DNA"/>
</dbReference>
<reference evidence="1" key="1">
    <citation type="journal article" date="2023" name="IScience">
        <title>Live-bearing cockroach genome reveals convergent evolutionary mechanisms linked to viviparity in insects and beyond.</title>
        <authorList>
            <person name="Fouks B."/>
            <person name="Harrison M.C."/>
            <person name="Mikhailova A.A."/>
            <person name="Marchal E."/>
            <person name="English S."/>
            <person name="Carruthers M."/>
            <person name="Jennings E.C."/>
            <person name="Chiamaka E.L."/>
            <person name="Frigard R.A."/>
            <person name="Pippel M."/>
            <person name="Attardo G.M."/>
            <person name="Benoit J.B."/>
            <person name="Bornberg-Bauer E."/>
            <person name="Tobe S.S."/>
        </authorList>
    </citation>
    <scope>NUCLEOTIDE SEQUENCE</scope>
    <source>
        <strain evidence="1">Stay&amp;Tobe</strain>
    </source>
</reference>
<evidence type="ECO:0000313" key="2">
    <source>
        <dbReference type="Proteomes" id="UP001233999"/>
    </source>
</evidence>
<protein>
    <submittedName>
        <fullName evidence="1">Uncharacterized protein</fullName>
    </submittedName>
</protein>
<feature type="non-terminal residue" evidence="1">
    <location>
        <position position="1"/>
    </location>
</feature>
<organism evidence="1 2">
    <name type="scientific">Diploptera punctata</name>
    <name type="common">Pacific beetle cockroach</name>
    <dbReference type="NCBI Taxonomy" id="6984"/>
    <lineage>
        <taxon>Eukaryota</taxon>
        <taxon>Metazoa</taxon>
        <taxon>Ecdysozoa</taxon>
        <taxon>Arthropoda</taxon>
        <taxon>Hexapoda</taxon>
        <taxon>Insecta</taxon>
        <taxon>Pterygota</taxon>
        <taxon>Neoptera</taxon>
        <taxon>Polyneoptera</taxon>
        <taxon>Dictyoptera</taxon>
        <taxon>Blattodea</taxon>
        <taxon>Blaberoidea</taxon>
        <taxon>Blaberidae</taxon>
        <taxon>Diplopterinae</taxon>
        <taxon>Diploptera</taxon>
    </lineage>
</organism>
<gene>
    <name evidence="1" type="ORF">L9F63_002055</name>
</gene>
<dbReference type="AlphaFoldDB" id="A0AAD8EIR1"/>
<evidence type="ECO:0000313" key="1">
    <source>
        <dbReference type="EMBL" id="KAJ9591449.1"/>
    </source>
</evidence>
<comment type="caution">
    <text evidence="1">The sequence shown here is derived from an EMBL/GenBank/DDBJ whole genome shotgun (WGS) entry which is preliminary data.</text>
</comment>
<dbReference type="Proteomes" id="UP001233999">
    <property type="component" value="Unassembled WGS sequence"/>
</dbReference>
<accession>A0AAD8EIR1</accession>
<reference evidence="1" key="2">
    <citation type="submission" date="2023-05" db="EMBL/GenBank/DDBJ databases">
        <authorList>
            <person name="Fouks B."/>
        </authorList>
    </citation>
    <scope>NUCLEOTIDE SEQUENCE</scope>
    <source>
        <strain evidence="1">Stay&amp;Tobe</strain>
        <tissue evidence="1">Testes</tissue>
    </source>
</reference>
<feature type="non-terminal residue" evidence="1">
    <location>
        <position position="80"/>
    </location>
</feature>
<proteinExistence type="predicted"/>
<keyword evidence="2" id="KW-1185">Reference proteome</keyword>